<evidence type="ECO:0000313" key="3">
    <source>
        <dbReference type="Proteomes" id="UP000198324"/>
    </source>
</evidence>
<name>A0A239BDY3_9BACT</name>
<dbReference type="Pfam" id="PF06074">
    <property type="entry name" value="Portal_Mu"/>
    <property type="match status" value="1"/>
</dbReference>
<reference evidence="2 3" key="1">
    <citation type="submission" date="2017-06" db="EMBL/GenBank/DDBJ databases">
        <authorList>
            <person name="Kim H.J."/>
            <person name="Triplett B.A."/>
        </authorList>
    </citation>
    <scope>NUCLEOTIDE SEQUENCE [LARGE SCALE GENOMIC DNA]</scope>
    <source>
        <strain evidence="2 3">DSM 13116</strain>
    </source>
</reference>
<accession>A0A239BDY3</accession>
<sequence length="521" mass="56285">MKTVTLVDHLGRPIERQTLLSEVAAPQLTGVRRAWDPEAIAQGLTPHRLARILRAAAEGDLRAYLTLAEEMEERDPHYQSVLGTRKRACSGLEPTVAAATDDKRDVELADAVREHIAESTEFPDLCTDLLDGLGKGYAACEIIWNRQATRWLPAAYEWRDPKFFRFDQVTGRELRLEDMGAVDGLPLPPFKFLVHMPKLKSGLPARGGLARLVAAAHMCKSYTLTDWLAFAEVFGMPLRLGRYGPNASADDIRTLVSAVANLGTDAAAVIPDTMRIEMVDGGKGGSSGGQILFQNLAEWLDRQVSKAVLGQTMTSDDGSSLGQAKVHNEVRKDILTADARQLAATINRDLVRPFVDLNYGPPPSGKYPRLVLPVREAEDVKALTEALAKLVPLGLRVEASVVRDRLGFPDPADGAEVLGAAQTPAQDNDEGRAANREGYTTGGDMGAELEEFAGEALADWEPQASVVVDPVQELADRCESYEDFLAGLPGLLEKMDPSALVRALALATFKARAVGDAGSGS</sequence>
<dbReference type="AlphaFoldDB" id="A0A239BDY3"/>
<dbReference type="Proteomes" id="UP000198324">
    <property type="component" value="Unassembled WGS sequence"/>
</dbReference>
<organism evidence="2 3">
    <name type="scientific">Humidesulfovibrio mexicanus</name>
    <dbReference type="NCBI Taxonomy" id="147047"/>
    <lineage>
        <taxon>Bacteria</taxon>
        <taxon>Pseudomonadati</taxon>
        <taxon>Thermodesulfobacteriota</taxon>
        <taxon>Desulfovibrionia</taxon>
        <taxon>Desulfovibrionales</taxon>
        <taxon>Desulfovibrionaceae</taxon>
        <taxon>Humidesulfovibrio</taxon>
    </lineage>
</organism>
<dbReference type="RefSeq" id="WP_089274705.1">
    <property type="nucleotide sequence ID" value="NZ_FZOC01000005.1"/>
</dbReference>
<dbReference type="EMBL" id="FZOC01000005">
    <property type="protein sequence ID" value="SNS05771.1"/>
    <property type="molecule type" value="Genomic_DNA"/>
</dbReference>
<dbReference type="InterPro" id="IPR009279">
    <property type="entry name" value="Portal_Mu"/>
</dbReference>
<protein>
    <submittedName>
        <fullName evidence="2">Mu-like prophage protein gp29</fullName>
    </submittedName>
</protein>
<evidence type="ECO:0000313" key="2">
    <source>
        <dbReference type="EMBL" id="SNS05771.1"/>
    </source>
</evidence>
<proteinExistence type="predicted"/>
<keyword evidence="3" id="KW-1185">Reference proteome</keyword>
<gene>
    <name evidence="2" type="ORF">SAMN04488503_2488</name>
</gene>
<feature type="region of interest" description="Disordered" evidence="1">
    <location>
        <begin position="421"/>
        <end position="441"/>
    </location>
</feature>
<dbReference type="OrthoDB" id="9797300at2"/>
<evidence type="ECO:0000256" key="1">
    <source>
        <dbReference type="SAM" id="MobiDB-lite"/>
    </source>
</evidence>